<evidence type="ECO:0000256" key="2">
    <source>
        <dbReference type="ARBA" id="ARBA00023054"/>
    </source>
</evidence>
<name>A0ABQ8FD10_9FUNG</name>
<dbReference type="Proteomes" id="UP001648503">
    <property type="component" value="Unassembled WGS sequence"/>
</dbReference>
<evidence type="ECO:0000313" key="5">
    <source>
        <dbReference type="Proteomes" id="UP001648503"/>
    </source>
</evidence>
<dbReference type="EMBL" id="JAFCIX010000332">
    <property type="protein sequence ID" value="KAH6594605.1"/>
    <property type="molecule type" value="Genomic_DNA"/>
</dbReference>
<organism evidence="4 5">
    <name type="scientific">Batrachochytrium salamandrivorans</name>
    <dbReference type="NCBI Taxonomy" id="1357716"/>
    <lineage>
        <taxon>Eukaryota</taxon>
        <taxon>Fungi</taxon>
        <taxon>Fungi incertae sedis</taxon>
        <taxon>Chytridiomycota</taxon>
        <taxon>Chytridiomycota incertae sedis</taxon>
        <taxon>Chytridiomycetes</taxon>
        <taxon>Rhizophydiales</taxon>
        <taxon>Rhizophydiales incertae sedis</taxon>
        <taxon>Batrachochytrium</taxon>
    </lineage>
</organism>
<feature type="coiled-coil region" evidence="3">
    <location>
        <begin position="79"/>
        <end position="106"/>
    </location>
</feature>
<evidence type="ECO:0000256" key="3">
    <source>
        <dbReference type="SAM" id="Coils"/>
    </source>
</evidence>
<sequence>MQMRFNDKTGAQHIRPLNDAKAVEVGANFMSESLLFLIAALTILGETWRTSRNTKNRSIALDESVDGLEALTSENQATIGLLNDRITKLQEELDALKVSSAVHQEKQQDVIAEITPIIPTTTIGTTDRHG</sequence>
<gene>
    <name evidence="4" type="ORF">BASA50_006554</name>
</gene>
<dbReference type="InterPro" id="IPR010754">
    <property type="entry name" value="OPA3-like"/>
</dbReference>
<evidence type="ECO:0008006" key="6">
    <source>
        <dbReference type="Google" id="ProtNLM"/>
    </source>
</evidence>
<proteinExistence type="inferred from homology"/>
<dbReference type="PANTHER" id="PTHR12499:SF0">
    <property type="entry name" value="OPTIC ATROPHY 3 PROTEIN"/>
    <property type="match status" value="1"/>
</dbReference>
<comment type="similarity">
    <text evidence="1">Belongs to the OPA3 family.</text>
</comment>
<keyword evidence="5" id="KW-1185">Reference proteome</keyword>
<comment type="caution">
    <text evidence="4">The sequence shown here is derived from an EMBL/GenBank/DDBJ whole genome shotgun (WGS) entry which is preliminary data.</text>
</comment>
<evidence type="ECO:0000256" key="1">
    <source>
        <dbReference type="ARBA" id="ARBA00007584"/>
    </source>
</evidence>
<evidence type="ECO:0000313" key="4">
    <source>
        <dbReference type="EMBL" id="KAH6594605.1"/>
    </source>
</evidence>
<accession>A0ABQ8FD10</accession>
<protein>
    <recommendedName>
        <fullName evidence="6">OPA3-like protein</fullName>
    </recommendedName>
</protein>
<dbReference type="PANTHER" id="PTHR12499">
    <property type="entry name" value="OPTIC ATROPHY 3 PROTEIN OPA3"/>
    <property type="match status" value="1"/>
</dbReference>
<reference evidence="4 5" key="1">
    <citation type="submission" date="2021-02" db="EMBL/GenBank/DDBJ databases">
        <title>Variation within the Batrachochytrium salamandrivorans European outbreak.</title>
        <authorList>
            <person name="Kelly M."/>
            <person name="Pasmans F."/>
            <person name="Shea T.P."/>
            <person name="Munoz J.F."/>
            <person name="Carranza S."/>
            <person name="Cuomo C.A."/>
            <person name="Martel A."/>
        </authorList>
    </citation>
    <scope>NUCLEOTIDE SEQUENCE [LARGE SCALE GENOMIC DNA]</scope>
    <source>
        <strain evidence="4 5">AMFP18/2</strain>
    </source>
</reference>
<dbReference type="Pfam" id="PF07047">
    <property type="entry name" value="OPA3"/>
    <property type="match status" value="1"/>
</dbReference>
<keyword evidence="2 3" id="KW-0175">Coiled coil</keyword>